<dbReference type="Pfam" id="PF20236">
    <property type="entry name" value="DUF6593"/>
    <property type="match status" value="1"/>
</dbReference>
<dbReference type="OrthoDB" id="3360976at2759"/>
<gene>
    <name evidence="2" type="ORF">CPB83DRAFT_863318</name>
</gene>
<name>A0A9P6E621_9AGAR</name>
<proteinExistence type="predicted"/>
<dbReference type="AlphaFoldDB" id="A0A9P6E621"/>
<reference evidence="2" key="1">
    <citation type="submission" date="2020-11" db="EMBL/GenBank/DDBJ databases">
        <authorList>
            <consortium name="DOE Joint Genome Institute"/>
            <person name="Ahrendt S."/>
            <person name="Riley R."/>
            <person name="Andreopoulos W."/>
            <person name="Labutti K."/>
            <person name="Pangilinan J."/>
            <person name="Ruiz-Duenas F.J."/>
            <person name="Barrasa J.M."/>
            <person name="Sanchez-Garcia M."/>
            <person name="Camarero S."/>
            <person name="Miyauchi S."/>
            <person name="Serrano A."/>
            <person name="Linde D."/>
            <person name="Babiker R."/>
            <person name="Drula E."/>
            <person name="Ayuso-Fernandez I."/>
            <person name="Pacheco R."/>
            <person name="Padilla G."/>
            <person name="Ferreira P."/>
            <person name="Barriuso J."/>
            <person name="Kellner H."/>
            <person name="Castanera R."/>
            <person name="Alfaro M."/>
            <person name="Ramirez L."/>
            <person name="Pisabarro A.G."/>
            <person name="Kuo A."/>
            <person name="Tritt A."/>
            <person name="Lipzen A."/>
            <person name="He G."/>
            <person name="Yan M."/>
            <person name="Ng V."/>
            <person name="Cullen D."/>
            <person name="Martin F."/>
            <person name="Rosso M.-N."/>
            <person name="Henrissat B."/>
            <person name="Hibbett D."/>
            <person name="Martinez A.T."/>
            <person name="Grigoriev I.V."/>
        </authorList>
    </citation>
    <scope>NUCLEOTIDE SEQUENCE</scope>
    <source>
        <strain evidence="2">CBS 506.95</strain>
    </source>
</reference>
<feature type="domain" description="DUF6593" evidence="1">
    <location>
        <begin position="16"/>
        <end position="167"/>
    </location>
</feature>
<evidence type="ECO:0000313" key="3">
    <source>
        <dbReference type="Proteomes" id="UP000807306"/>
    </source>
</evidence>
<evidence type="ECO:0000313" key="2">
    <source>
        <dbReference type="EMBL" id="KAF9523184.1"/>
    </source>
</evidence>
<sequence length="193" mass="21908">MRLYLSSRQPWRCDFAVPDGQVLYKTQSLRNSFGQERIIILKLKSSEIFEPLAEIEYHTDESHSRIKVGNRNLGAKKILRKEKWILFGYGERVFRGPDSHKYVWKMSSRKSQLFRKNNSQQPTATFHCPSSGFLSGSLPVSLEIFPQGEHMIDDILTTFIYMERMRTDMRGRFNLGVGPDANGDGGGGDGGGG</sequence>
<dbReference type="Proteomes" id="UP000807306">
    <property type="component" value="Unassembled WGS sequence"/>
</dbReference>
<accession>A0A9P6E621</accession>
<organism evidence="2 3">
    <name type="scientific">Crepidotus variabilis</name>
    <dbReference type="NCBI Taxonomy" id="179855"/>
    <lineage>
        <taxon>Eukaryota</taxon>
        <taxon>Fungi</taxon>
        <taxon>Dikarya</taxon>
        <taxon>Basidiomycota</taxon>
        <taxon>Agaricomycotina</taxon>
        <taxon>Agaricomycetes</taxon>
        <taxon>Agaricomycetidae</taxon>
        <taxon>Agaricales</taxon>
        <taxon>Agaricineae</taxon>
        <taxon>Crepidotaceae</taxon>
        <taxon>Crepidotus</taxon>
    </lineage>
</organism>
<comment type="caution">
    <text evidence="2">The sequence shown here is derived from an EMBL/GenBank/DDBJ whole genome shotgun (WGS) entry which is preliminary data.</text>
</comment>
<evidence type="ECO:0000259" key="1">
    <source>
        <dbReference type="Pfam" id="PF20236"/>
    </source>
</evidence>
<protein>
    <recommendedName>
        <fullName evidence="1">DUF6593 domain-containing protein</fullName>
    </recommendedName>
</protein>
<dbReference type="InterPro" id="IPR046528">
    <property type="entry name" value="DUF6593"/>
</dbReference>
<dbReference type="EMBL" id="MU157923">
    <property type="protein sequence ID" value="KAF9523184.1"/>
    <property type="molecule type" value="Genomic_DNA"/>
</dbReference>
<keyword evidence="3" id="KW-1185">Reference proteome</keyword>